<protein>
    <submittedName>
        <fullName evidence="2">Uncharacterized protein</fullName>
    </submittedName>
</protein>
<evidence type="ECO:0000313" key="2">
    <source>
        <dbReference type="EMBL" id="QHT97127.1"/>
    </source>
</evidence>
<reference evidence="2" key="1">
    <citation type="journal article" date="2020" name="Nature">
        <title>Giant virus diversity and host interactions through global metagenomics.</title>
        <authorList>
            <person name="Schulz F."/>
            <person name="Roux S."/>
            <person name="Paez-Espino D."/>
            <person name="Jungbluth S."/>
            <person name="Walsh D.A."/>
            <person name="Denef V.J."/>
            <person name="McMahon K.D."/>
            <person name="Konstantinidis K.T."/>
            <person name="Eloe-Fadrosh E.A."/>
            <person name="Kyrpides N.C."/>
            <person name="Woyke T."/>
        </authorList>
    </citation>
    <scope>NUCLEOTIDE SEQUENCE</scope>
    <source>
        <strain evidence="2">GVMAG-M-3300024510-1</strain>
    </source>
</reference>
<dbReference type="AlphaFoldDB" id="A0A6C0IZK1"/>
<accession>A0A6C0IZK1</accession>
<organism evidence="2">
    <name type="scientific">viral metagenome</name>
    <dbReference type="NCBI Taxonomy" id="1070528"/>
    <lineage>
        <taxon>unclassified sequences</taxon>
        <taxon>metagenomes</taxon>
        <taxon>organismal metagenomes</taxon>
    </lineage>
</organism>
<dbReference type="EMBL" id="MN740272">
    <property type="protein sequence ID" value="QHT97127.1"/>
    <property type="molecule type" value="Genomic_DNA"/>
</dbReference>
<feature type="region of interest" description="Disordered" evidence="1">
    <location>
        <begin position="16"/>
        <end position="75"/>
    </location>
</feature>
<name>A0A6C0IZK1_9ZZZZ</name>
<sequence>MSSFALFSPVIRRNSQNGLKNRIFTPKVPLKAPKVSPKGSPKVSPKAPKGSPKVSPKRPIDYDDRPRYNSAYYFE</sequence>
<proteinExistence type="predicted"/>
<evidence type="ECO:0000256" key="1">
    <source>
        <dbReference type="SAM" id="MobiDB-lite"/>
    </source>
</evidence>
<feature type="compositionally biased region" description="Basic and acidic residues" evidence="1">
    <location>
        <begin position="58"/>
        <end position="67"/>
    </location>
</feature>